<feature type="domain" description="Sphingomyelin synthase-like" evidence="11">
    <location>
        <begin position="381"/>
        <end position="450"/>
    </location>
</feature>
<name>A0A9N8DDB2_9STRA</name>
<evidence type="ECO:0000256" key="7">
    <source>
        <dbReference type="ARBA" id="ARBA00023098"/>
    </source>
</evidence>
<sequence>MQQRPRPRRPRPSNTSNSSDDEPASRKNPPSIDHTALPDPAEYASLRCRPRHNPRRRGFSTCIDLLLKCAAFGVVILWGMLVWEIFIPEQKQRVYVCTLGVTLIPVFLAFITAVKPNKPIHQRLTPVVVVGTIVAGRFPAWFNASVAAVLLFLYAWVTRPESASVVDTHHKKEDDVKSDDDKKDAEDTTDEETKKLLSTTTATSKPKQQQSALGTMSRQDQLNYTKAAMCGFLMGAVFFTENFFIWVVSATYEASWNPQTAPDPLQDNGQRVMKALFDSLDLTKREVVSMRRVWNTQFALVVAVGVILGTMDYHPTRQLWSLSSRTLLTLSCARMLRVVAFLLTVLPSQNKRCYMQHFPYPPPTDWGEWIFEGFKPASHGGCNDLIVSGHATVTSTMAAVSISMAEDSLFSFAVCWLLAMDYAVEIYEGFHYSVDMWMGAILCGLLWRVWKPVEDNNMERNKVTLQDIVKRLQNDRLTFRDIVEYGGPATISFLQVTIIPEVMANFVMAGFLAACVAQIVVQGFQQYTKYLFFCVIYMSVGIYL</sequence>
<feature type="transmembrane region" description="Helical" evidence="10">
    <location>
        <begin position="226"/>
        <end position="248"/>
    </location>
</feature>
<dbReference type="GO" id="GO:0000139">
    <property type="term" value="C:Golgi membrane"/>
    <property type="evidence" value="ECO:0007669"/>
    <property type="project" value="TreeGrafter"/>
</dbReference>
<comment type="caution">
    <text evidence="12">The sequence shown here is derived from an EMBL/GenBank/DDBJ whole genome shotgun (WGS) entry which is preliminary data.</text>
</comment>
<keyword evidence="6 10" id="KW-1133">Transmembrane helix</keyword>
<feature type="region of interest" description="Disordered" evidence="9">
    <location>
        <begin position="1"/>
        <end position="38"/>
    </location>
</feature>
<evidence type="ECO:0000256" key="3">
    <source>
        <dbReference type="ARBA" id="ARBA00022679"/>
    </source>
</evidence>
<dbReference type="InterPro" id="IPR045221">
    <property type="entry name" value="Sphingomyelin_synth-like"/>
</dbReference>
<dbReference type="Pfam" id="PF14360">
    <property type="entry name" value="PAP2_C"/>
    <property type="match status" value="1"/>
</dbReference>
<feature type="region of interest" description="Disordered" evidence="9">
    <location>
        <begin position="167"/>
        <end position="216"/>
    </location>
</feature>
<evidence type="ECO:0000313" key="13">
    <source>
        <dbReference type="Proteomes" id="UP001153069"/>
    </source>
</evidence>
<feature type="transmembrane region" description="Helical" evidence="10">
    <location>
        <begin position="293"/>
        <end position="314"/>
    </location>
</feature>
<keyword evidence="7" id="KW-0443">Lipid metabolism</keyword>
<feature type="transmembrane region" description="Helical" evidence="10">
    <location>
        <begin position="126"/>
        <end position="157"/>
    </location>
</feature>
<reference evidence="12" key="1">
    <citation type="submission" date="2020-06" db="EMBL/GenBank/DDBJ databases">
        <authorList>
            <consortium name="Plant Systems Biology data submission"/>
        </authorList>
    </citation>
    <scope>NUCLEOTIDE SEQUENCE</scope>
    <source>
        <strain evidence="12">D6</strain>
    </source>
</reference>
<feature type="transmembrane region" description="Helical" evidence="10">
    <location>
        <begin position="502"/>
        <end position="521"/>
    </location>
</feature>
<dbReference type="EMBL" id="CAICTM010000088">
    <property type="protein sequence ID" value="CAB9500692.1"/>
    <property type="molecule type" value="Genomic_DNA"/>
</dbReference>
<dbReference type="GO" id="GO:0046513">
    <property type="term" value="P:ceramide biosynthetic process"/>
    <property type="evidence" value="ECO:0007669"/>
    <property type="project" value="TreeGrafter"/>
</dbReference>
<dbReference type="GO" id="GO:0005886">
    <property type="term" value="C:plasma membrane"/>
    <property type="evidence" value="ECO:0007669"/>
    <property type="project" value="TreeGrafter"/>
</dbReference>
<dbReference type="GO" id="GO:0033188">
    <property type="term" value="F:sphingomyelin synthase activity"/>
    <property type="evidence" value="ECO:0007669"/>
    <property type="project" value="TreeGrafter"/>
</dbReference>
<dbReference type="AlphaFoldDB" id="A0A9N8DDB2"/>
<evidence type="ECO:0000256" key="8">
    <source>
        <dbReference type="ARBA" id="ARBA00023136"/>
    </source>
</evidence>
<evidence type="ECO:0000256" key="2">
    <source>
        <dbReference type="ARBA" id="ARBA00005441"/>
    </source>
</evidence>
<evidence type="ECO:0000256" key="5">
    <source>
        <dbReference type="ARBA" id="ARBA00022919"/>
    </source>
</evidence>
<feature type="transmembrane region" description="Helical" evidence="10">
    <location>
        <begin position="93"/>
        <end position="114"/>
    </location>
</feature>
<evidence type="ECO:0000313" key="12">
    <source>
        <dbReference type="EMBL" id="CAB9500692.1"/>
    </source>
</evidence>
<gene>
    <name evidence="12" type="ORF">SEMRO_89_G047120.1</name>
</gene>
<keyword evidence="4 10" id="KW-0812">Transmembrane</keyword>
<evidence type="ECO:0000259" key="11">
    <source>
        <dbReference type="Pfam" id="PF14360"/>
    </source>
</evidence>
<feature type="compositionally biased region" description="Polar residues" evidence="9">
    <location>
        <begin position="205"/>
        <end position="216"/>
    </location>
</feature>
<dbReference type="GO" id="GO:0047493">
    <property type="term" value="F:ceramide cholinephosphotransferase activity"/>
    <property type="evidence" value="ECO:0007669"/>
    <property type="project" value="TreeGrafter"/>
</dbReference>
<feature type="transmembrane region" description="Helical" evidence="10">
    <location>
        <begin position="326"/>
        <end position="346"/>
    </location>
</feature>
<evidence type="ECO:0000256" key="4">
    <source>
        <dbReference type="ARBA" id="ARBA00022692"/>
    </source>
</evidence>
<feature type="transmembrane region" description="Helical" evidence="10">
    <location>
        <begin position="65"/>
        <end position="87"/>
    </location>
</feature>
<evidence type="ECO:0000256" key="1">
    <source>
        <dbReference type="ARBA" id="ARBA00004141"/>
    </source>
</evidence>
<keyword evidence="13" id="KW-1185">Reference proteome</keyword>
<comment type="subcellular location">
    <subcellularLocation>
        <location evidence="1">Membrane</location>
        <topology evidence="1">Multi-pass membrane protein</topology>
    </subcellularLocation>
</comment>
<dbReference type="InterPro" id="IPR025749">
    <property type="entry name" value="Sphingomyelin_synth-like_dom"/>
</dbReference>
<protein>
    <recommendedName>
        <fullName evidence="11">Sphingomyelin synthase-like domain-containing protein</fullName>
    </recommendedName>
</protein>
<dbReference type="Proteomes" id="UP001153069">
    <property type="component" value="Unassembled WGS sequence"/>
</dbReference>
<keyword evidence="3" id="KW-0808">Transferase</keyword>
<evidence type="ECO:0000256" key="9">
    <source>
        <dbReference type="SAM" id="MobiDB-lite"/>
    </source>
</evidence>
<feature type="compositionally biased region" description="Basic and acidic residues" evidence="9">
    <location>
        <begin position="167"/>
        <end position="195"/>
    </location>
</feature>
<dbReference type="GO" id="GO:0005789">
    <property type="term" value="C:endoplasmic reticulum membrane"/>
    <property type="evidence" value="ECO:0007669"/>
    <property type="project" value="TreeGrafter"/>
</dbReference>
<dbReference type="PANTHER" id="PTHR21290">
    <property type="entry name" value="SPHINGOMYELIN SYNTHETASE"/>
    <property type="match status" value="1"/>
</dbReference>
<organism evidence="12 13">
    <name type="scientific">Seminavis robusta</name>
    <dbReference type="NCBI Taxonomy" id="568900"/>
    <lineage>
        <taxon>Eukaryota</taxon>
        <taxon>Sar</taxon>
        <taxon>Stramenopiles</taxon>
        <taxon>Ochrophyta</taxon>
        <taxon>Bacillariophyta</taxon>
        <taxon>Bacillariophyceae</taxon>
        <taxon>Bacillariophycidae</taxon>
        <taxon>Naviculales</taxon>
        <taxon>Naviculaceae</taxon>
        <taxon>Seminavis</taxon>
    </lineage>
</organism>
<dbReference type="PANTHER" id="PTHR21290:SF25">
    <property type="entry name" value="SPHINGOMYELIN SYNTHASE-RELATED PROTEIN 1"/>
    <property type="match status" value="1"/>
</dbReference>
<accession>A0A9N8DDB2</accession>
<feature type="compositionally biased region" description="Basic residues" evidence="9">
    <location>
        <begin position="1"/>
        <end position="11"/>
    </location>
</feature>
<keyword evidence="5" id="KW-0746">Sphingolipid metabolism</keyword>
<keyword evidence="8 10" id="KW-0472">Membrane</keyword>
<evidence type="ECO:0000256" key="6">
    <source>
        <dbReference type="ARBA" id="ARBA00022989"/>
    </source>
</evidence>
<evidence type="ECO:0000256" key="10">
    <source>
        <dbReference type="SAM" id="Phobius"/>
    </source>
</evidence>
<dbReference type="OrthoDB" id="422827at2759"/>
<proteinExistence type="inferred from homology"/>
<comment type="similarity">
    <text evidence="2">Belongs to the sphingomyelin synthase family.</text>
</comment>